<proteinExistence type="predicted"/>
<dbReference type="RefSeq" id="WP_103788301.1">
    <property type="nucleotide sequence ID" value="NZ_PQVF01000004.1"/>
</dbReference>
<protein>
    <submittedName>
        <fullName evidence="2">Alpha-E domain-containing protein</fullName>
    </submittedName>
</protein>
<dbReference type="OrthoDB" id="9803532at2"/>
<sequence length="311" mass="36090">MLSRVADSLFWLSRYMERSDGILRMLKINYATSQDVMNDFTWRPVIKIFTGLNNNHLVELENNSREVIRYMLINKENHNSVINIITLARENARSVQDHINKDLWQCLNEYYHTIKDPSIERLLQRDDPVSVLDILIKQGMLYYGTTEITMERGEGRSFMSIGKYLERAIQSIDILDTKIGSVDTSADLLSDTSYLKHLLLSIGGYELYLKKYRKGIEAANVVEQVVFNNDFPRSVLYAINQLYRYFDRLNADLSTNQNQKLLFMIGKLQSHVKYSSVDGIYEEGLHNYLAHLKKELFGVGNALGEHYFAYA</sequence>
<keyword evidence="3" id="KW-1185">Reference proteome</keyword>
<dbReference type="PANTHER" id="PTHR34595">
    <property type="entry name" value="BLR5612 PROTEIN"/>
    <property type="match status" value="1"/>
</dbReference>
<dbReference type="InterPro" id="IPR007296">
    <property type="entry name" value="DUF403"/>
</dbReference>
<gene>
    <name evidence="2" type="ORF">C3K47_06425</name>
</gene>
<evidence type="ECO:0000259" key="1">
    <source>
        <dbReference type="Pfam" id="PF04168"/>
    </source>
</evidence>
<dbReference type="AlphaFoldDB" id="A0A2S5A5L6"/>
<comment type="caution">
    <text evidence="2">The sequence shown here is derived from an EMBL/GenBank/DDBJ whole genome shotgun (WGS) entry which is preliminary data.</text>
</comment>
<dbReference type="PANTHER" id="PTHR34595:SF7">
    <property type="entry name" value="SLL1039 PROTEIN"/>
    <property type="match status" value="1"/>
</dbReference>
<dbReference type="Proteomes" id="UP000236893">
    <property type="component" value="Unassembled WGS sequence"/>
</dbReference>
<dbReference type="EMBL" id="PQVF01000004">
    <property type="protein sequence ID" value="POY37393.1"/>
    <property type="molecule type" value="Genomic_DNA"/>
</dbReference>
<reference evidence="2 3" key="1">
    <citation type="submission" date="2018-01" db="EMBL/GenBank/DDBJ databases">
        <authorList>
            <person name="Gaut B.S."/>
            <person name="Morton B.R."/>
            <person name="Clegg M.T."/>
            <person name="Duvall M.R."/>
        </authorList>
    </citation>
    <scope>NUCLEOTIDE SEQUENCE [LARGE SCALE GENOMIC DNA]</scope>
    <source>
        <strain evidence="2 3">HR-AV</strain>
    </source>
</reference>
<feature type="domain" description="DUF403" evidence="1">
    <location>
        <begin position="1"/>
        <end position="308"/>
    </location>
</feature>
<evidence type="ECO:0000313" key="2">
    <source>
        <dbReference type="EMBL" id="POY37393.1"/>
    </source>
</evidence>
<organism evidence="2 3">
    <name type="scientific">Solitalea longa</name>
    <dbReference type="NCBI Taxonomy" id="2079460"/>
    <lineage>
        <taxon>Bacteria</taxon>
        <taxon>Pseudomonadati</taxon>
        <taxon>Bacteroidota</taxon>
        <taxon>Sphingobacteriia</taxon>
        <taxon>Sphingobacteriales</taxon>
        <taxon>Sphingobacteriaceae</taxon>
        <taxon>Solitalea</taxon>
    </lineage>
</organism>
<accession>A0A2S5A5L6</accession>
<dbReference type="InterPro" id="IPR051680">
    <property type="entry name" value="ATP-dep_Glu-Cys_Ligase-2"/>
</dbReference>
<name>A0A2S5A5L6_9SPHI</name>
<dbReference type="Pfam" id="PF04168">
    <property type="entry name" value="Alpha-E"/>
    <property type="match status" value="1"/>
</dbReference>
<evidence type="ECO:0000313" key="3">
    <source>
        <dbReference type="Proteomes" id="UP000236893"/>
    </source>
</evidence>